<dbReference type="Proteomes" id="UP000198796">
    <property type="component" value="Unassembled WGS sequence"/>
</dbReference>
<keyword evidence="1" id="KW-1133">Transmembrane helix</keyword>
<gene>
    <name evidence="2" type="ORF">SAMN05421688_0176</name>
</gene>
<dbReference type="AlphaFoldDB" id="A0A1I0V0T1"/>
<dbReference type="STRING" id="871651.SAMN05421688_0176"/>
<evidence type="ECO:0000313" key="2">
    <source>
        <dbReference type="EMBL" id="SFA69959.1"/>
    </source>
</evidence>
<keyword evidence="3" id="KW-1185">Reference proteome</keyword>
<evidence type="ECO:0000256" key="1">
    <source>
        <dbReference type="SAM" id="Phobius"/>
    </source>
</evidence>
<dbReference type="RefSeq" id="WP_175501168.1">
    <property type="nucleotide sequence ID" value="NZ_FOJU01000001.1"/>
</dbReference>
<sequence length="53" mass="5173">MAQNGSGSNAGLAFILGAVVVVVVILGYLFLGGDVPAADDADIEINLPDGGEG</sequence>
<evidence type="ECO:0000313" key="3">
    <source>
        <dbReference type="Proteomes" id="UP000198796"/>
    </source>
</evidence>
<feature type="transmembrane region" description="Helical" evidence="1">
    <location>
        <begin position="12"/>
        <end position="31"/>
    </location>
</feature>
<reference evidence="2 3" key="1">
    <citation type="submission" date="2016-10" db="EMBL/GenBank/DDBJ databases">
        <authorList>
            <person name="de Groot N.N."/>
        </authorList>
    </citation>
    <scope>NUCLEOTIDE SEQUENCE [LARGE SCALE GENOMIC DNA]</scope>
    <source>
        <strain evidence="2 3">DSM 29316</strain>
    </source>
</reference>
<keyword evidence="1" id="KW-0812">Transmembrane</keyword>
<name>A0A1I0V0T1_9RHOB</name>
<protein>
    <submittedName>
        <fullName evidence="2">Uncharacterized protein</fullName>
    </submittedName>
</protein>
<keyword evidence="1" id="KW-0472">Membrane</keyword>
<dbReference type="EMBL" id="FOJU01000001">
    <property type="protein sequence ID" value="SFA69959.1"/>
    <property type="molecule type" value="Genomic_DNA"/>
</dbReference>
<accession>A0A1I0V0T1</accession>
<proteinExistence type="predicted"/>
<organism evidence="2 3">
    <name type="scientific">Poseidonocella pacifica</name>
    <dbReference type="NCBI Taxonomy" id="871651"/>
    <lineage>
        <taxon>Bacteria</taxon>
        <taxon>Pseudomonadati</taxon>
        <taxon>Pseudomonadota</taxon>
        <taxon>Alphaproteobacteria</taxon>
        <taxon>Rhodobacterales</taxon>
        <taxon>Roseobacteraceae</taxon>
        <taxon>Poseidonocella</taxon>
    </lineage>
</organism>